<protein>
    <submittedName>
        <fullName evidence="1">Uncharacterized protein</fullName>
    </submittedName>
</protein>
<name>A0A4Z2FD00_9TELE</name>
<accession>A0A4Z2FD00</accession>
<comment type="caution">
    <text evidence="1">The sequence shown here is derived from an EMBL/GenBank/DDBJ whole genome shotgun (WGS) entry which is preliminary data.</text>
</comment>
<proteinExistence type="predicted"/>
<dbReference type="AlphaFoldDB" id="A0A4Z2FD00"/>
<dbReference type="Proteomes" id="UP000314294">
    <property type="component" value="Unassembled WGS sequence"/>
</dbReference>
<evidence type="ECO:0000313" key="1">
    <source>
        <dbReference type="EMBL" id="TNN38644.1"/>
    </source>
</evidence>
<reference evidence="1 2" key="1">
    <citation type="submission" date="2019-03" db="EMBL/GenBank/DDBJ databases">
        <title>First draft genome of Liparis tanakae, snailfish: a comprehensive survey of snailfish specific genes.</title>
        <authorList>
            <person name="Kim W."/>
            <person name="Song I."/>
            <person name="Jeong J.-H."/>
            <person name="Kim D."/>
            <person name="Kim S."/>
            <person name="Ryu S."/>
            <person name="Song J.Y."/>
            <person name="Lee S.K."/>
        </authorList>
    </citation>
    <scope>NUCLEOTIDE SEQUENCE [LARGE SCALE GENOMIC DNA]</scope>
    <source>
        <tissue evidence="1">Muscle</tissue>
    </source>
</reference>
<sequence length="61" mass="6807">MGSDTTGSSRLEKPPSLLGRKAVNMRRATLRSISFACRDAALLITLRWWASMSGWMRTPPL</sequence>
<dbReference type="EMBL" id="SRLO01001353">
    <property type="protein sequence ID" value="TNN38644.1"/>
    <property type="molecule type" value="Genomic_DNA"/>
</dbReference>
<organism evidence="1 2">
    <name type="scientific">Liparis tanakae</name>
    <name type="common">Tanaka's snailfish</name>
    <dbReference type="NCBI Taxonomy" id="230148"/>
    <lineage>
        <taxon>Eukaryota</taxon>
        <taxon>Metazoa</taxon>
        <taxon>Chordata</taxon>
        <taxon>Craniata</taxon>
        <taxon>Vertebrata</taxon>
        <taxon>Euteleostomi</taxon>
        <taxon>Actinopterygii</taxon>
        <taxon>Neopterygii</taxon>
        <taxon>Teleostei</taxon>
        <taxon>Neoteleostei</taxon>
        <taxon>Acanthomorphata</taxon>
        <taxon>Eupercaria</taxon>
        <taxon>Perciformes</taxon>
        <taxon>Cottioidei</taxon>
        <taxon>Cottales</taxon>
        <taxon>Liparidae</taxon>
        <taxon>Liparis</taxon>
    </lineage>
</organism>
<keyword evidence="2" id="KW-1185">Reference proteome</keyword>
<evidence type="ECO:0000313" key="2">
    <source>
        <dbReference type="Proteomes" id="UP000314294"/>
    </source>
</evidence>
<gene>
    <name evidence="1" type="ORF">EYF80_051187</name>
</gene>